<dbReference type="InterPro" id="IPR026960">
    <property type="entry name" value="RVT-Znf"/>
</dbReference>
<evidence type="ECO:0000313" key="2">
    <source>
        <dbReference type="EMBL" id="GJN28090.1"/>
    </source>
</evidence>
<dbReference type="Pfam" id="PF13966">
    <property type="entry name" value="zf-RVT"/>
    <property type="match status" value="1"/>
</dbReference>
<dbReference type="EMBL" id="BQKI01000080">
    <property type="protein sequence ID" value="GJN28090.1"/>
    <property type="molecule type" value="Genomic_DNA"/>
</dbReference>
<sequence>MVRRRNITLESYTCEMCILQHEETLRHLFFRCNFARQCWSSIGINLTISGQQQEQMDQK</sequence>
<name>A0AAV5F0Y5_ELECO</name>
<accession>A0AAV5F0Y5</accession>
<organism evidence="2 3">
    <name type="scientific">Eleusine coracana subsp. coracana</name>
    <dbReference type="NCBI Taxonomy" id="191504"/>
    <lineage>
        <taxon>Eukaryota</taxon>
        <taxon>Viridiplantae</taxon>
        <taxon>Streptophyta</taxon>
        <taxon>Embryophyta</taxon>
        <taxon>Tracheophyta</taxon>
        <taxon>Spermatophyta</taxon>
        <taxon>Magnoliopsida</taxon>
        <taxon>Liliopsida</taxon>
        <taxon>Poales</taxon>
        <taxon>Poaceae</taxon>
        <taxon>PACMAD clade</taxon>
        <taxon>Chloridoideae</taxon>
        <taxon>Cynodonteae</taxon>
        <taxon>Eleusininae</taxon>
        <taxon>Eleusine</taxon>
    </lineage>
</organism>
<evidence type="ECO:0000259" key="1">
    <source>
        <dbReference type="Pfam" id="PF13966"/>
    </source>
</evidence>
<reference evidence="2" key="2">
    <citation type="submission" date="2021-12" db="EMBL/GenBank/DDBJ databases">
        <title>Resequencing data analysis of finger millet.</title>
        <authorList>
            <person name="Hatakeyama M."/>
            <person name="Aluri S."/>
            <person name="Balachadran M.T."/>
            <person name="Sivarajan S.R."/>
            <person name="Poveda L."/>
            <person name="Shimizu-Inatsugi R."/>
            <person name="Schlapbach R."/>
            <person name="Sreeman S.M."/>
            <person name="Shimizu K.K."/>
        </authorList>
    </citation>
    <scope>NUCLEOTIDE SEQUENCE</scope>
</reference>
<dbReference type="Proteomes" id="UP001054889">
    <property type="component" value="Unassembled WGS sequence"/>
</dbReference>
<keyword evidence="3" id="KW-1185">Reference proteome</keyword>
<feature type="domain" description="Reverse transcriptase zinc-binding" evidence="1">
    <location>
        <begin position="3"/>
        <end position="39"/>
    </location>
</feature>
<gene>
    <name evidence="2" type="primary">gb16173</name>
    <name evidence="2" type="ORF">PR202_gb16173</name>
</gene>
<reference evidence="2" key="1">
    <citation type="journal article" date="2018" name="DNA Res.">
        <title>Multiple hybrid de novo genome assembly of finger millet, an orphan allotetraploid crop.</title>
        <authorList>
            <person name="Hatakeyama M."/>
            <person name="Aluri S."/>
            <person name="Balachadran M.T."/>
            <person name="Sivarajan S.R."/>
            <person name="Patrignani A."/>
            <person name="Gruter S."/>
            <person name="Poveda L."/>
            <person name="Shimizu-Inatsugi R."/>
            <person name="Baeten J."/>
            <person name="Francoijs K.J."/>
            <person name="Nataraja K.N."/>
            <person name="Reddy Y.A.N."/>
            <person name="Phadnis S."/>
            <person name="Ravikumar R.L."/>
            <person name="Schlapbach R."/>
            <person name="Sreeman S.M."/>
            <person name="Shimizu K.K."/>
        </authorList>
    </citation>
    <scope>NUCLEOTIDE SEQUENCE</scope>
</reference>
<evidence type="ECO:0000313" key="3">
    <source>
        <dbReference type="Proteomes" id="UP001054889"/>
    </source>
</evidence>
<dbReference type="AlphaFoldDB" id="A0AAV5F0Y5"/>
<protein>
    <recommendedName>
        <fullName evidence="1">Reverse transcriptase zinc-binding domain-containing protein</fullName>
    </recommendedName>
</protein>
<comment type="caution">
    <text evidence="2">The sequence shown here is derived from an EMBL/GenBank/DDBJ whole genome shotgun (WGS) entry which is preliminary data.</text>
</comment>
<proteinExistence type="predicted"/>